<gene>
    <name evidence="3" type="ORF">MCAP1_002671</name>
</gene>
<feature type="domain" description="Ysc84 actin-binding" evidence="2">
    <location>
        <begin position="147"/>
        <end position="270"/>
    </location>
</feature>
<dbReference type="PANTHER" id="PTHR15629">
    <property type="entry name" value="SH3YL1 PROTEIN"/>
    <property type="match status" value="1"/>
</dbReference>
<feature type="compositionally biased region" description="Pro residues" evidence="1">
    <location>
        <begin position="346"/>
        <end position="355"/>
    </location>
</feature>
<dbReference type="EMBL" id="CP119912">
    <property type="protein sequence ID" value="WFD20427.1"/>
    <property type="molecule type" value="Genomic_DNA"/>
</dbReference>
<dbReference type="Pfam" id="PF04366">
    <property type="entry name" value="Ysc84"/>
    <property type="match status" value="1"/>
</dbReference>
<dbReference type="GO" id="GO:0035091">
    <property type="term" value="F:phosphatidylinositol binding"/>
    <property type="evidence" value="ECO:0007669"/>
    <property type="project" value="TreeGrafter"/>
</dbReference>
<dbReference type="Proteomes" id="UP001220961">
    <property type="component" value="Chromosome 5"/>
</dbReference>
<dbReference type="PANTHER" id="PTHR15629:SF8">
    <property type="entry name" value="DUF500 DOMAIN PROTEIN (AFU_ORTHOLOGUE AFUA_5G07310)"/>
    <property type="match status" value="1"/>
</dbReference>
<accession>A0AAF0E6C7</accession>
<protein>
    <recommendedName>
        <fullName evidence="2">Ysc84 actin-binding domain-containing protein</fullName>
    </recommendedName>
</protein>
<dbReference type="CDD" id="cd11524">
    <property type="entry name" value="SYLF"/>
    <property type="match status" value="1"/>
</dbReference>
<name>A0AAF0E6C7_9BASI</name>
<evidence type="ECO:0000259" key="2">
    <source>
        <dbReference type="Pfam" id="PF04366"/>
    </source>
</evidence>
<keyword evidence="4" id="KW-1185">Reference proteome</keyword>
<reference evidence="3" key="1">
    <citation type="submission" date="2023-03" db="EMBL/GenBank/DDBJ databases">
        <title>Mating type loci evolution in Malassezia.</title>
        <authorList>
            <person name="Coelho M.A."/>
        </authorList>
    </citation>
    <scope>NUCLEOTIDE SEQUENCE</scope>
    <source>
        <strain evidence="3">CBS 10434</strain>
    </source>
</reference>
<sequence>MPWDAWKEKAWSAAKKVETTAWRTIDPIGHWTNRQVGKLGLEAFYPTPLEQEIDKAARIVRTFTQRSDEVATTEDVRPTDVVDENAAKKTQPVLAKIPPEVLRAAKGVAVFTVFRSGFIFSGAGGSGVVLTKDENGEWGPPAGLLVHTVGWGLMAGVDIYDVVLVLRNQRAVDAFKYPKISVGGELSVSAGPVGNGAIVDSGVEASPCFSYVKSKGLYAGVQLDGTIILTRSDENARFYNYPGMSIETLLDIKIPRHQMPRECMPLWQALCAGEGRPEHLGTDAIPDAPAPGDHTFTDDEINSLRQEQEQLGGAPPSGVEAVPEPAASAAPSAPAAPAAPAMPAADIPPPPPRRV</sequence>
<feature type="compositionally biased region" description="Low complexity" evidence="1">
    <location>
        <begin position="321"/>
        <end position="345"/>
    </location>
</feature>
<proteinExistence type="predicted"/>
<evidence type="ECO:0000256" key="1">
    <source>
        <dbReference type="SAM" id="MobiDB-lite"/>
    </source>
</evidence>
<evidence type="ECO:0000313" key="4">
    <source>
        <dbReference type="Proteomes" id="UP001220961"/>
    </source>
</evidence>
<evidence type="ECO:0000313" key="3">
    <source>
        <dbReference type="EMBL" id="WFD20427.1"/>
    </source>
</evidence>
<organism evidence="3 4">
    <name type="scientific">Malassezia caprae</name>
    <dbReference type="NCBI Taxonomy" id="1381934"/>
    <lineage>
        <taxon>Eukaryota</taxon>
        <taxon>Fungi</taxon>
        <taxon>Dikarya</taxon>
        <taxon>Basidiomycota</taxon>
        <taxon>Ustilaginomycotina</taxon>
        <taxon>Malasseziomycetes</taxon>
        <taxon>Malasseziales</taxon>
        <taxon>Malasseziaceae</taxon>
        <taxon>Malassezia</taxon>
    </lineage>
</organism>
<dbReference type="InterPro" id="IPR051702">
    <property type="entry name" value="SH3_domain_YSC84-like"/>
</dbReference>
<feature type="region of interest" description="Disordered" evidence="1">
    <location>
        <begin position="278"/>
        <end position="355"/>
    </location>
</feature>
<dbReference type="InterPro" id="IPR007461">
    <property type="entry name" value="Ysc84_actin-binding"/>
</dbReference>
<dbReference type="AlphaFoldDB" id="A0AAF0E6C7"/>